<evidence type="ECO:0000256" key="3">
    <source>
        <dbReference type="ARBA" id="ARBA00022723"/>
    </source>
</evidence>
<accession>A0A143Y7X9</accession>
<evidence type="ECO:0000259" key="6">
    <source>
        <dbReference type="Pfam" id="PF00149"/>
    </source>
</evidence>
<feature type="domain" description="Calcineurin-like phosphoesterase" evidence="6">
    <location>
        <begin position="26"/>
        <end position="230"/>
    </location>
</feature>
<dbReference type="RefSeq" id="WP_087030303.1">
    <property type="nucleotide sequence ID" value="NZ_FJNE01000001.1"/>
</dbReference>
<dbReference type="InterPro" id="IPR004843">
    <property type="entry name" value="Calcineurin-like_PHP"/>
</dbReference>
<evidence type="ECO:0000256" key="2">
    <source>
        <dbReference type="ARBA" id="ARBA00022519"/>
    </source>
</evidence>
<proteinExistence type="predicted"/>
<dbReference type="GO" id="GO:0009245">
    <property type="term" value="P:lipid A biosynthetic process"/>
    <property type="evidence" value="ECO:0007669"/>
    <property type="project" value="TreeGrafter"/>
</dbReference>
<evidence type="ECO:0000256" key="4">
    <source>
        <dbReference type="ARBA" id="ARBA00023136"/>
    </source>
</evidence>
<dbReference type="PANTHER" id="PTHR34990:SF2">
    <property type="entry name" value="BLL8164 PROTEIN"/>
    <property type="match status" value="1"/>
</dbReference>
<dbReference type="PANTHER" id="PTHR34990">
    <property type="entry name" value="UDP-2,3-DIACYLGLUCOSAMINE HYDROLASE-RELATED"/>
    <property type="match status" value="1"/>
</dbReference>
<dbReference type="InterPro" id="IPR043461">
    <property type="entry name" value="LpxH-like"/>
</dbReference>
<dbReference type="AlphaFoldDB" id="A0A143Y7X9"/>
<keyword evidence="5" id="KW-0464">Manganese</keyword>
<keyword evidence="3" id="KW-0479">Metal-binding</keyword>
<keyword evidence="8" id="KW-1185">Reference proteome</keyword>
<dbReference type="OrthoDB" id="9773199at2"/>
<protein>
    <recommendedName>
        <fullName evidence="6">Calcineurin-like phosphoesterase domain-containing protein</fullName>
    </recommendedName>
</protein>
<evidence type="ECO:0000313" key="8">
    <source>
        <dbReference type="Proteomes" id="UP000242754"/>
    </source>
</evidence>
<evidence type="ECO:0000256" key="1">
    <source>
        <dbReference type="ARBA" id="ARBA00022475"/>
    </source>
</evidence>
<sequence length="307" mass="36815">MRTEQLLTEAYKNARVEYFDENSNYVFFSDCHRGDGSLSDEFTRNQNIYLHAMEYYYQNGFVYVENGDGDELWEHADFKHIKNAHVEVFEIIKRFFDENRLIMIYGNHNIYLKNQEYVEKNYYRNYDEYHEVFYDFLPGLKPIEALVLKNEKTGQDIFIVHGMQGDFPNDQIWFLTMLSLKYFWRYLHAFGVQSPTSPVKNINKRHKIEKNYTKWIKKHKVMLICGHTHRFKYPKTKDLPYFNSGCCIYPTSITAIEITGGNIQLVRWKIRVNPDGLLYIKREIMRGPNPIEKFDLRDKESDEKPVL</sequence>
<dbReference type="GO" id="GO:0016020">
    <property type="term" value="C:membrane"/>
    <property type="evidence" value="ECO:0007669"/>
    <property type="project" value="GOC"/>
</dbReference>
<dbReference type="GO" id="GO:0046872">
    <property type="term" value="F:metal ion binding"/>
    <property type="evidence" value="ECO:0007669"/>
    <property type="project" value="UniProtKB-KW"/>
</dbReference>
<keyword evidence="4" id="KW-0472">Membrane</keyword>
<dbReference type="Proteomes" id="UP000242754">
    <property type="component" value="Unassembled WGS sequence"/>
</dbReference>
<dbReference type="Gene3D" id="3.60.21.10">
    <property type="match status" value="1"/>
</dbReference>
<dbReference type="SUPFAM" id="SSF56300">
    <property type="entry name" value="Metallo-dependent phosphatases"/>
    <property type="match status" value="1"/>
</dbReference>
<gene>
    <name evidence="7" type="ORF">Tpal_279</name>
</gene>
<dbReference type="Pfam" id="PF00149">
    <property type="entry name" value="Metallophos"/>
    <property type="match status" value="1"/>
</dbReference>
<organism evidence="7 8">
    <name type="scientific">Trichococcus palustris</name>
    <dbReference type="NCBI Taxonomy" id="140314"/>
    <lineage>
        <taxon>Bacteria</taxon>
        <taxon>Bacillati</taxon>
        <taxon>Bacillota</taxon>
        <taxon>Bacilli</taxon>
        <taxon>Lactobacillales</taxon>
        <taxon>Carnobacteriaceae</taxon>
        <taxon>Trichococcus</taxon>
    </lineage>
</organism>
<dbReference type="GO" id="GO:0008758">
    <property type="term" value="F:UDP-2,3-diacylglucosamine hydrolase activity"/>
    <property type="evidence" value="ECO:0007669"/>
    <property type="project" value="TreeGrafter"/>
</dbReference>
<dbReference type="STRING" id="140314.SAMN04488076_10212"/>
<name>A0A143Y7X9_9LACT</name>
<keyword evidence="1" id="KW-1003">Cell membrane</keyword>
<evidence type="ECO:0000256" key="5">
    <source>
        <dbReference type="ARBA" id="ARBA00023211"/>
    </source>
</evidence>
<dbReference type="InterPro" id="IPR029052">
    <property type="entry name" value="Metallo-depent_PP-like"/>
</dbReference>
<reference evidence="7 8" key="1">
    <citation type="submission" date="2016-02" db="EMBL/GenBank/DDBJ databases">
        <authorList>
            <person name="Wen L."/>
            <person name="He K."/>
            <person name="Yang H."/>
        </authorList>
    </citation>
    <scope>NUCLEOTIDE SEQUENCE [LARGE SCALE GENOMIC DNA]</scope>
    <source>
        <strain evidence="7">Trichococcus palustris</strain>
    </source>
</reference>
<keyword evidence="2" id="KW-0997">Cell inner membrane</keyword>
<dbReference type="EMBL" id="FJNE01000001">
    <property type="protein sequence ID" value="CZQ82089.1"/>
    <property type="molecule type" value="Genomic_DNA"/>
</dbReference>
<evidence type="ECO:0000313" key="7">
    <source>
        <dbReference type="EMBL" id="CZQ82089.1"/>
    </source>
</evidence>